<dbReference type="InterPro" id="IPR025884">
    <property type="entry name" value="MeCpG-bd_2/3_C_dom"/>
</dbReference>
<evidence type="ECO:0000259" key="1">
    <source>
        <dbReference type="Pfam" id="PF14048"/>
    </source>
</evidence>
<keyword evidence="4" id="KW-1185">Reference proteome</keyword>
<sequence>MLQIQWAETGCPCGLSTDCIITPFLYKRGARCRSHCIFRQAKDCLHLRSGVSRRNSTAMGEPAFTSFPSPLILGKLKRNMMPWALQKKREIHMAKAHRRRAARSALPMRLTSCIFQRPVTKISSHADNQVRHRKGEEHLEKPQQLCAYRRLQALQPCSSQGEGSSPLHLESVLNILALGMAGASLDRAGAERVHSQPEPTPGQFPAVAGGPTPGVGCQLSPPLSGQLVTPTDIRRQARRVKKARERLAKALQADRLARQAKMLTGG</sequence>
<proteinExistence type="predicted"/>
<reference evidence="3" key="3">
    <citation type="submission" date="2025-09" db="UniProtKB">
        <authorList>
            <consortium name="Ensembl"/>
        </authorList>
    </citation>
    <scope>IDENTIFICATION</scope>
</reference>
<dbReference type="Proteomes" id="UP000001595">
    <property type="component" value="Chromosome 19"/>
</dbReference>
<dbReference type="AlphaFoldDB" id="A0A8I5YLZ2"/>
<evidence type="ECO:0000313" key="3">
    <source>
        <dbReference type="Ensembl" id="ENSPPYP00000025607.1"/>
    </source>
</evidence>
<dbReference type="Pfam" id="PF14048">
    <property type="entry name" value="MBD_C"/>
    <property type="match status" value="1"/>
</dbReference>
<evidence type="ECO:0000313" key="4">
    <source>
        <dbReference type="Proteomes" id="UP000001595"/>
    </source>
</evidence>
<dbReference type="Ensembl" id="ENSPPYT00000055229.1">
    <property type="protein sequence ID" value="ENSPPYP00000025607.1"/>
    <property type="gene ID" value="ENSPPYG00000038664.1"/>
</dbReference>
<dbReference type="GeneTree" id="ENSGT00950000183005"/>
<dbReference type="GO" id="GO:0005634">
    <property type="term" value="C:nucleus"/>
    <property type="evidence" value="ECO:0007669"/>
    <property type="project" value="UniProtKB-ARBA"/>
</dbReference>
<gene>
    <name evidence="3" type="primary">LOC100438035</name>
</gene>
<protein>
    <submittedName>
        <fullName evidence="3">Uncharacterized protein</fullName>
    </submittedName>
</protein>
<reference evidence="3 4" key="1">
    <citation type="submission" date="2008-02" db="EMBL/GenBank/DDBJ databases">
        <title>A 6x draft sequence assembly of the Pongo pygmaeus abelii genome.</title>
        <authorList>
            <person name="Wilson R.K."/>
            <person name="Mardis E."/>
        </authorList>
    </citation>
    <scope>NUCLEOTIDE SEQUENCE [LARGE SCALE GENOMIC DNA]</scope>
</reference>
<dbReference type="InterPro" id="IPR032343">
    <property type="entry name" value="MBD2/MBD3_p55-bd"/>
</dbReference>
<dbReference type="OMA" id="HLELCAY"/>
<accession>A0A8I5YLZ2</accession>
<evidence type="ECO:0000259" key="2">
    <source>
        <dbReference type="Pfam" id="PF16564"/>
    </source>
</evidence>
<feature type="domain" description="Methyl-CpG binding protein 2/3 C-terminal" evidence="1">
    <location>
        <begin position="161"/>
        <end position="251"/>
    </location>
</feature>
<name>A0A8I5YLZ2_PONAB</name>
<reference evidence="3" key="2">
    <citation type="submission" date="2025-08" db="UniProtKB">
        <authorList>
            <consortium name="Ensembl"/>
        </authorList>
    </citation>
    <scope>IDENTIFICATION</scope>
</reference>
<dbReference type="Pfam" id="PF16564">
    <property type="entry name" value="MBDa"/>
    <property type="match status" value="1"/>
</dbReference>
<feature type="domain" description="Methyl-CpG-binding" evidence="2">
    <location>
        <begin position="86"/>
        <end position="155"/>
    </location>
</feature>
<organism evidence="3 4">
    <name type="scientific">Pongo abelii</name>
    <name type="common">Sumatran orangutan</name>
    <name type="synonym">Pongo pygmaeus abelii</name>
    <dbReference type="NCBI Taxonomy" id="9601"/>
    <lineage>
        <taxon>Eukaryota</taxon>
        <taxon>Metazoa</taxon>
        <taxon>Chordata</taxon>
        <taxon>Craniata</taxon>
        <taxon>Vertebrata</taxon>
        <taxon>Euteleostomi</taxon>
        <taxon>Mammalia</taxon>
        <taxon>Eutheria</taxon>
        <taxon>Euarchontoglires</taxon>
        <taxon>Primates</taxon>
        <taxon>Haplorrhini</taxon>
        <taxon>Catarrhini</taxon>
        <taxon>Hominidae</taxon>
        <taxon>Pongo</taxon>
    </lineage>
</organism>